<dbReference type="CDD" id="cd18793">
    <property type="entry name" value="SF2_C_SNF"/>
    <property type="match status" value="1"/>
</dbReference>
<dbReference type="PROSITE" id="PS50966">
    <property type="entry name" value="ZF_SWIM"/>
    <property type="match status" value="1"/>
</dbReference>
<dbReference type="SMART" id="SM00490">
    <property type="entry name" value="HELICc"/>
    <property type="match status" value="1"/>
</dbReference>
<keyword evidence="2" id="KW-0067">ATP-binding</keyword>
<sequence>MHYELADLLRAAEWRSNFDKKSLARAQAYARDGSVRGLQIQHDGAHYHLTAKVDGNYGHRYGCQVEVGSYDRQLVVEGICSCPVRHNCKHAAAMLLQVAASDTTRPAPAASSPDWAAQIQAARDLEALASWERWLASLERVSRPMPTADLEHRFGILLRSSGAPWHRLLALPVWLRPSRSRASIGNLVDPQPLKWDDHHGAMPAPVEGWPEPMALALNVLLAAPVTLHGSTPWLSIRSFHAERALEQLLARYPAWYERGSQPVARGPDVATTLDWVEAGDGSQRLQMRPDADGAQLLVGAGLWYIDAKAGHYGRAQGDARLFEMLETAPALAPRQLAAVRGKLAASSHRRRLPAPIEHGPIRVVRAQPTPVLRLHPVPVESWNGRIDIIGMAALRHDYDGHAVDDSEPANVLTRLDERGLHEIHRDRAAEAHWQQSLRKLGLTPREELDTSYVPDFHRSHLDDWYARTSARKPPLAPDAWAPLVEQLEQAGFRIDYAEDFPRDRLLRVDAWHAELSPSGHAWFDVALGVDVAGERIDLLPVLRQLIFAPDFPLHPARGEKTDASWRLRLDDTRSIALPLTQLRGLIEPLFEWLTGPPNDAPRLHRSQLATLGDSGLAWRGDDGLRTLLQQLRTRQPAKPPRGLKATLRPYQREGLAWLDFLGDTGLGGILADDMGLGKTVQVLAHLLAEKQRKRLADPALVIAPTSLVGNWQAEAARFAPSLKVLVLHGSDRAEHFGTIAGHHLVITTYPLLPRDRDKLVEAKFSLLILDEAQAIKNAASRAAQVVREIPATRRLAMTGTPLENHLGELWAQFDVVEPGLLGNQRQFARRYRTPIEKHGDPARQQQLNRRIGPLLLRRRKDDVLTDLPPKTEIVRTLELEADQRALYETLRLAQHERVRQAVKERGLAQSGIVVLDALLKLRQACCDPRLVKLDSARKVKTSAKLDALLDLIDGLVNDGRRILLFSQFTEMLALIEAALDKRKLPHQALTGQTPARDRTALVKRFQQGDVPLFLISLKAGGVGLNLTAADTVIHYAPGGTPPPRPRPPTAPTASARTNPSSSTA</sequence>
<dbReference type="InterPro" id="IPR000330">
    <property type="entry name" value="SNF2_N"/>
</dbReference>
<keyword evidence="2" id="KW-0547">Nucleotide-binding</keyword>
<accession>A0ABP3E064</accession>
<feature type="region of interest" description="Disordered" evidence="4">
    <location>
        <begin position="1035"/>
        <end position="1064"/>
    </location>
</feature>
<feature type="compositionally biased region" description="Low complexity" evidence="4">
    <location>
        <begin position="1051"/>
        <end position="1064"/>
    </location>
</feature>
<name>A0ABP3E064_9GAMM</name>
<dbReference type="Gene3D" id="3.40.50.300">
    <property type="entry name" value="P-loop containing nucleotide triphosphate hydrolases"/>
    <property type="match status" value="1"/>
</dbReference>
<evidence type="ECO:0000313" key="9">
    <source>
        <dbReference type="Proteomes" id="UP001500657"/>
    </source>
</evidence>
<organism evidence="8 9">
    <name type="scientific">Rhodanobacter caeni</name>
    <dbReference type="NCBI Taxonomy" id="657654"/>
    <lineage>
        <taxon>Bacteria</taxon>
        <taxon>Pseudomonadati</taxon>
        <taxon>Pseudomonadota</taxon>
        <taxon>Gammaproteobacteria</taxon>
        <taxon>Lysobacterales</taxon>
        <taxon>Rhodanobacteraceae</taxon>
        <taxon>Rhodanobacter</taxon>
    </lineage>
</organism>
<reference evidence="9" key="1">
    <citation type="journal article" date="2019" name="Int. J. Syst. Evol. Microbiol.">
        <title>The Global Catalogue of Microorganisms (GCM) 10K type strain sequencing project: providing services to taxonomists for standard genome sequencing and annotation.</title>
        <authorList>
            <consortium name="The Broad Institute Genomics Platform"/>
            <consortium name="The Broad Institute Genome Sequencing Center for Infectious Disease"/>
            <person name="Wu L."/>
            <person name="Ma J."/>
        </authorList>
    </citation>
    <scope>NUCLEOTIDE SEQUENCE [LARGE SCALE GENOMIC DNA]</scope>
    <source>
        <strain evidence="9">JCM 16242</strain>
    </source>
</reference>
<evidence type="ECO:0000259" key="5">
    <source>
        <dbReference type="PROSITE" id="PS50966"/>
    </source>
</evidence>
<dbReference type="Pfam" id="PF00271">
    <property type="entry name" value="Helicase_C"/>
    <property type="match status" value="1"/>
</dbReference>
<dbReference type="InterPro" id="IPR049730">
    <property type="entry name" value="SNF2/RAD54-like_C"/>
</dbReference>
<dbReference type="RefSeq" id="WP_343880721.1">
    <property type="nucleotide sequence ID" value="NZ_BAAAFO010000002.1"/>
</dbReference>
<keyword evidence="3" id="KW-0862">Zinc</keyword>
<evidence type="ECO:0000259" key="6">
    <source>
        <dbReference type="PROSITE" id="PS51192"/>
    </source>
</evidence>
<gene>
    <name evidence="8" type="ORF">GCM10009126_09320</name>
</gene>
<dbReference type="Pfam" id="PF00176">
    <property type="entry name" value="SNF2-rel_dom"/>
    <property type="match status" value="1"/>
</dbReference>
<dbReference type="Gene3D" id="3.40.50.10810">
    <property type="entry name" value="Tandem AAA-ATPase domain"/>
    <property type="match status" value="1"/>
</dbReference>
<feature type="domain" description="Helicase ATP-binding" evidence="6">
    <location>
        <begin position="659"/>
        <end position="819"/>
    </location>
</feature>
<dbReference type="Proteomes" id="UP001500657">
    <property type="component" value="Unassembled WGS sequence"/>
</dbReference>
<keyword evidence="1" id="KW-0378">Hydrolase</keyword>
<feature type="domain" description="SWIM-type" evidence="5">
    <location>
        <begin position="65"/>
        <end position="99"/>
    </location>
</feature>
<feature type="domain" description="Helicase C-terminal" evidence="7">
    <location>
        <begin position="944"/>
        <end position="1064"/>
    </location>
</feature>
<evidence type="ECO:0000259" key="7">
    <source>
        <dbReference type="PROSITE" id="PS51194"/>
    </source>
</evidence>
<dbReference type="InterPro" id="IPR014001">
    <property type="entry name" value="Helicase_ATP-bd"/>
</dbReference>
<dbReference type="EMBL" id="BAAAFO010000002">
    <property type="protein sequence ID" value="GAA0245860.1"/>
    <property type="molecule type" value="Genomic_DNA"/>
</dbReference>
<evidence type="ECO:0000256" key="3">
    <source>
        <dbReference type="PROSITE-ProRule" id="PRU00325"/>
    </source>
</evidence>
<dbReference type="InterPro" id="IPR001650">
    <property type="entry name" value="Helicase_C-like"/>
</dbReference>
<feature type="compositionally biased region" description="Pro residues" evidence="4">
    <location>
        <begin position="1039"/>
        <end position="1050"/>
    </location>
</feature>
<evidence type="ECO:0000256" key="2">
    <source>
        <dbReference type="ARBA" id="ARBA00022806"/>
    </source>
</evidence>
<evidence type="ECO:0000313" key="8">
    <source>
        <dbReference type="EMBL" id="GAA0245860.1"/>
    </source>
</evidence>
<protein>
    <recommendedName>
        <fullName evidence="10">Helicase SNF2</fullName>
    </recommendedName>
</protein>
<proteinExistence type="predicted"/>
<dbReference type="InterPro" id="IPR027417">
    <property type="entry name" value="P-loop_NTPase"/>
</dbReference>
<evidence type="ECO:0000256" key="1">
    <source>
        <dbReference type="ARBA" id="ARBA00022801"/>
    </source>
</evidence>
<comment type="caution">
    <text evidence="8">The sequence shown here is derived from an EMBL/GenBank/DDBJ whole genome shotgun (WGS) entry which is preliminary data.</text>
</comment>
<dbReference type="PROSITE" id="PS51192">
    <property type="entry name" value="HELICASE_ATP_BIND_1"/>
    <property type="match status" value="1"/>
</dbReference>
<keyword evidence="3" id="KW-0479">Metal-binding</keyword>
<dbReference type="CDD" id="cd18012">
    <property type="entry name" value="DEXQc_arch_SWI2_SNF2"/>
    <property type="match status" value="1"/>
</dbReference>
<evidence type="ECO:0008006" key="10">
    <source>
        <dbReference type="Google" id="ProtNLM"/>
    </source>
</evidence>
<keyword evidence="2" id="KW-0347">Helicase</keyword>
<evidence type="ECO:0000256" key="4">
    <source>
        <dbReference type="SAM" id="MobiDB-lite"/>
    </source>
</evidence>
<keyword evidence="3" id="KW-0863">Zinc-finger</keyword>
<dbReference type="PROSITE" id="PS51194">
    <property type="entry name" value="HELICASE_CTER"/>
    <property type="match status" value="1"/>
</dbReference>
<dbReference type="SMART" id="SM00487">
    <property type="entry name" value="DEXDc"/>
    <property type="match status" value="1"/>
</dbReference>
<dbReference type="SUPFAM" id="SSF52540">
    <property type="entry name" value="P-loop containing nucleoside triphosphate hydrolases"/>
    <property type="match status" value="2"/>
</dbReference>
<dbReference type="InterPro" id="IPR007527">
    <property type="entry name" value="Znf_SWIM"/>
</dbReference>
<dbReference type="InterPro" id="IPR038718">
    <property type="entry name" value="SNF2-like_sf"/>
</dbReference>
<keyword evidence="9" id="KW-1185">Reference proteome</keyword>
<dbReference type="PANTHER" id="PTHR10799">
    <property type="entry name" value="SNF2/RAD54 HELICASE FAMILY"/>
    <property type="match status" value="1"/>
</dbReference>